<comment type="pathway">
    <text evidence="11">Steroid metabolism; cholesterol degradation.</text>
</comment>
<dbReference type="SUPFAM" id="SSF51905">
    <property type="entry name" value="FAD/NAD(P)-binding domain"/>
    <property type="match status" value="1"/>
</dbReference>
<reference evidence="18" key="1">
    <citation type="submission" date="2022-01" db="EMBL/GenBank/DDBJ databases">
        <authorList>
            <person name="Braso-Vives M."/>
        </authorList>
    </citation>
    <scope>NUCLEOTIDE SEQUENCE</scope>
</reference>
<dbReference type="Pfam" id="PF00890">
    <property type="entry name" value="FAD_binding_2"/>
    <property type="match status" value="1"/>
</dbReference>
<evidence type="ECO:0000256" key="2">
    <source>
        <dbReference type="ARBA" id="ARBA00022548"/>
    </source>
</evidence>
<dbReference type="OrthoDB" id="9974421at2759"/>
<dbReference type="InterPro" id="IPR036188">
    <property type="entry name" value="FAD/NAD-bd_sf"/>
</dbReference>
<keyword evidence="19" id="KW-1185">Reference proteome</keyword>
<dbReference type="EC" id="5.3.3.1" evidence="10"/>
<dbReference type="InterPro" id="IPR052542">
    <property type="entry name" value="Cholesterol_Oxidase"/>
</dbReference>
<dbReference type="Proteomes" id="UP000838412">
    <property type="component" value="Chromosome 8"/>
</dbReference>
<accession>A0A8K0ABW1</accession>
<dbReference type="GO" id="GO:0004769">
    <property type="term" value="F:steroid Delta-isomerase activity"/>
    <property type="evidence" value="ECO:0007669"/>
    <property type="project" value="UniProtKB-EC"/>
</dbReference>
<dbReference type="GO" id="GO:0008203">
    <property type="term" value="P:cholesterol metabolic process"/>
    <property type="evidence" value="ECO:0007669"/>
    <property type="project" value="UniProtKB-KW"/>
</dbReference>
<feature type="domain" description="Glucose-methanol-choline oxidoreductase C-terminal" evidence="17">
    <location>
        <begin position="483"/>
        <end position="581"/>
    </location>
</feature>
<organism evidence="18 19">
    <name type="scientific">Branchiostoma lanceolatum</name>
    <name type="common">Common lancelet</name>
    <name type="synonym">Amphioxus lanceolatum</name>
    <dbReference type="NCBI Taxonomy" id="7740"/>
    <lineage>
        <taxon>Eukaryota</taxon>
        <taxon>Metazoa</taxon>
        <taxon>Chordata</taxon>
        <taxon>Cephalochordata</taxon>
        <taxon>Leptocardii</taxon>
        <taxon>Amphioxiformes</taxon>
        <taxon>Branchiostomatidae</taxon>
        <taxon>Branchiostoma</taxon>
    </lineage>
</organism>
<evidence type="ECO:0000256" key="14">
    <source>
        <dbReference type="ARBA" id="ARBA00049778"/>
    </source>
</evidence>
<dbReference type="InterPro" id="IPR000172">
    <property type="entry name" value="GMC_OxRdtase_N"/>
</dbReference>
<name>A0A8K0ABW1_BRALA</name>
<dbReference type="GO" id="GO:0016995">
    <property type="term" value="F:cholesterol oxidase activity"/>
    <property type="evidence" value="ECO:0007669"/>
    <property type="project" value="UniProtKB-EC"/>
</dbReference>
<gene>
    <name evidence="18" type="primary">LIPK</name>
    <name evidence="18" type="ORF">BLAG_LOCUS24086</name>
</gene>
<feature type="domain" description="FAD-dependent oxidoreductase 2 FAD-binding" evidence="16">
    <location>
        <begin position="39"/>
        <end position="70"/>
    </location>
</feature>
<dbReference type="GO" id="GO:0050660">
    <property type="term" value="F:flavin adenine dinucleotide binding"/>
    <property type="evidence" value="ECO:0007669"/>
    <property type="project" value="InterPro"/>
</dbReference>
<dbReference type="EMBL" id="OV696693">
    <property type="protein sequence ID" value="CAH1272446.1"/>
    <property type="molecule type" value="Genomic_DNA"/>
</dbReference>
<protein>
    <recommendedName>
        <fullName evidence="13">Cholesterol oxidase</fullName>
        <ecNumber evidence="12">1.1.3.6</ecNumber>
        <ecNumber evidence="10">5.3.3.1</ecNumber>
    </recommendedName>
    <alternativeName>
        <fullName evidence="14">Cholesterol isomerase</fullName>
    </alternativeName>
</protein>
<dbReference type="InterPro" id="IPR003953">
    <property type="entry name" value="FAD-dep_OxRdtase_2_FAD-bd"/>
</dbReference>
<dbReference type="PANTHER" id="PTHR47470">
    <property type="entry name" value="CHOLESTEROL OXIDASE"/>
    <property type="match status" value="1"/>
</dbReference>
<evidence type="ECO:0000259" key="16">
    <source>
        <dbReference type="Pfam" id="PF00890"/>
    </source>
</evidence>
<keyword evidence="5" id="KW-0560">Oxidoreductase</keyword>
<evidence type="ECO:0000256" key="7">
    <source>
        <dbReference type="ARBA" id="ARBA00023166"/>
    </source>
</evidence>
<evidence type="ECO:0000256" key="5">
    <source>
        <dbReference type="ARBA" id="ARBA00023002"/>
    </source>
</evidence>
<evidence type="ECO:0000313" key="19">
    <source>
        <dbReference type="Proteomes" id="UP000838412"/>
    </source>
</evidence>
<dbReference type="Pfam" id="PF05199">
    <property type="entry name" value="GMC_oxred_C"/>
    <property type="match status" value="1"/>
</dbReference>
<dbReference type="PRINTS" id="PR00411">
    <property type="entry name" value="PNDRDTASEI"/>
</dbReference>
<evidence type="ECO:0000256" key="9">
    <source>
        <dbReference type="ARBA" id="ARBA00023235"/>
    </source>
</evidence>
<evidence type="ECO:0000256" key="3">
    <source>
        <dbReference type="ARBA" id="ARBA00022630"/>
    </source>
</evidence>
<evidence type="ECO:0000313" key="18">
    <source>
        <dbReference type="EMBL" id="CAH1272446.1"/>
    </source>
</evidence>
<evidence type="ECO:0000256" key="1">
    <source>
        <dbReference type="ARBA" id="ARBA00001974"/>
    </source>
</evidence>
<keyword evidence="7" id="KW-1207">Sterol metabolism</keyword>
<evidence type="ECO:0000256" key="4">
    <source>
        <dbReference type="ARBA" id="ARBA00022827"/>
    </source>
</evidence>
<evidence type="ECO:0000256" key="8">
    <source>
        <dbReference type="ARBA" id="ARBA00023221"/>
    </source>
</evidence>
<evidence type="ECO:0000256" key="11">
    <source>
        <dbReference type="ARBA" id="ARBA00049645"/>
    </source>
</evidence>
<dbReference type="SUPFAM" id="SSF53474">
    <property type="entry name" value="alpha/beta-Hydrolases"/>
    <property type="match status" value="1"/>
</dbReference>
<dbReference type="EC" id="1.1.3.6" evidence="12"/>
<dbReference type="Pfam" id="PF00732">
    <property type="entry name" value="GMC_oxred_N"/>
    <property type="match status" value="1"/>
</dbReference>
<keyword evidence="3" id="KW-0285">Flavoprotein</keyword>
<feature type="domain" description="Glucose-methanol-choline oxidoreductase N-terminal" evidence="15">
    <location>
        <begin position="101"/>
        <end position="324"/>
    </location>
</feature>
<dbReference type="AlphaFoldDB" id="A0A8K0ABW1"/>
<keyword evidence="9" id="KW-0413">Isomerase</keyword>
<dbReference type="PANTHER" id="PTHR47470:SF1">
    <property type="entry name" value="FAD-DEPENDENT OXIDOREDUCTASE 2 FAD BINDING DOMAIN-CONTAINING PROTEIN"/>
    <property type="match status" value="1"/>
</dbReference>
<keyword evidence="4" id="KW-0274">FAD</keyword>
<keyword evidence="6" id="KW-0443">Lipid metabolism</keyword>
<evidence type="ECO:0000256" key="10">
    <source>
        <dbReference type="ARBA" id="ARBA00038856"/>
    </source>
</evidence>
<dbReference type="InterPro" id="IPR029058">
    <property type="entry name" value="AB_hydrolase_fold"/>
</dbReference>
<keyword evidence="8" id="KW-0753">Steroid metabolism</keyword>
<dbReference type="Gene3D" id="3.50.50.60">
    <property type="entry name" value="FAD/NAD(P)-binding domain"/>
    <property type="match status" value="3"/>
</dbReference>
<evidence type="ECO:0000256" key="13">
    <source>
        <dbReference type="ARBA" id="ARBA00049744"/>
    </source>
</evidence>
<sequence length="1192" mass="132174">MLSPPEENTRRRSALIGNKFTYSRLSKSNLADVRPHYNVVVIGSGYGGSIAASRAARAGRSVCVLERGKELQPGEYPDTLSEASKETQIEINTGNSALDGKHGDPTDLVNVIINKELSVVQGCGLGGGSLINANVGLDCDPRVFEDKVWPEAFRNDLEAVNGVDREHAWQMLKPTPYPHNYPPLPKMGQMEKAAKAIAKEVHDIEDLDKVFYRPPLYVNFEETDSNHVGVPQAACNGCGNCCSGCNYGAKNTLIMNYLPDAKNHGAEIFTHVEVKAVEKCAEGWRVVYVSHIQTEFHEEERFIRADIVILGAGALGSTKILHNSKKRGLDLSDQLGERFSTNGDTISFSYNGREEARAVGLPPDFDRLKPTGPSITGIIDLRLPGRDLSQGYVIEDGAPPHVTRLAYSILMSVESSLSGIDNFPEKNLWEGIAKDLQPHKMSRTLCMLTMSQDKAKGRLVLDKKGSIVMEYPDVGEEKNFDLVNEGHQVAAKSLESTFVPNPVWGGIMARSRDVKSLITVHPLGGCPMGESGKTGVVNHKGQVFKGNMYTDVVHDGLYVTDGAIIPRSLGVNPTLTICTVAERCMRLMAKDHGWTIDYSFDKKHDTEITELKPGFRFTERMVGSVDYSNNGAKAVAPCEFILTIQSDDLEGMLNEEAHSAEIFGTVTCTALHKDPLTVSDGVFQLFSKDQNMVDTKEMLYKMVLNAKDGQQFYFHGRKEVHRDHAGEIGLGDTTTLFIKIYRGTSEEGKTFAEGVLKIQVRDFMDQLSTLEVLNVDGKLARLKWMSKFFGFFAKSLWKIYGPTMGDNSHEQVFRDPQGKRPLRLGGAKREIYPFLTEDNLELRLTRYRAGSKGPVMLSHGMGVSSGIYTLDTVDTNLLEYLAARKYDVWLLDWRASCDLPATCFTQFTMDDAARYDIPAAVDKIIEVTGSRDVQAVVHCVGSVTFFASLLMGKLQGKIRNVVVSQVAAHPIVTKRVRRFAAMAKLPRMLKAFGMEGISARLDPNGGCKDAMRTFGCKVFNLMELKSTERCKSEVCRRISFMYGLLYQHENLNAATHDTLHEFFGYGNITAFIHLTKILSEECLLDSTGGDTYLPDHKQVNPETSDAYMEKMKLLDIPICFIVGQKNMTFQPKATQTTFDRCCSANPNQEYAYVIIPDYGHIDCIIGCNAARDVYPHFLEALEEHAIPAPCAN</sequence>
<proteinExistence type="predicted"/>
<evidence type="ECO:0000259" key="15">
    <source>
        <dbReference type="Pfam" id="PF00732"/>
    </source>
</evidence>
<evidence type="ECO:0000259" key="17">
    <source>
        <dbReference type="Pfam" id="PF05199"/>
    </source>
</evidence>
<dbReference type="InterPro" id="IPR007867">
    <property type="entry name" value="GMC_OxRtase_C"/>
</dbReference>
<evidence type="ECO:0000256" key="12">
    <source>
        <dbReference type="ARBA" id="ARBA00049723"/>
    </source>
</evidence>
<keyword evidence="2" id="KW-0153">Cholesterol metabolism</keyword>
<comment type="cofactor">
    <cofactor evidence="1">
        <name>FAD</name>
        <dbReference type="ChEBI" id="CHEBI:57692"/>
    </cofactor>
</comment>
<evidence type="ECO:0000256" key="6">
    <source>
        <dbReference type="ARBA" id="ARBA00023098"/>
    </source>
</evidence>
<dbReference type="Gene3D" id="3.40.50.1820">
    <property type="entry name" value="alpha/beta hydrolase"/>
    <property type="match status" value="1"/>
</dbReference>